<evidence type="ECO:0000313" key="2">
    <source>
        <dbReference type="EMBL" id="EJT81327.1"/>
    </source>
</evidence>
<evidence type="ECO:0000313" key="4">
    <source>
        <dbReference type="Proteomes" id="UP000006039"/>
    </source>
</evidence>
<dbReference type="VEuPathDB" id="FungiDB:GGTG_01310"/>
<evidence type="ECO:0000256" key="1">
    <source>
        <dbReference type="SAM" id="MobiDB-lite"/>
    </source>
</evidence>
<reference evidence="2" key="2">
    <citation type="submission" date="2010-07" db="EMBL/GenBank/DDBJ databases">
        <authorList>
            <consortium name="The Broad Institute Genome Sequencing Platform"/>
            <consortium name="Broad Institute Genome Sequencing Center for Infectious Disease"/>
            <person name="Ma L.-J."/>
            <person name="Dead R."/>
            <person name="Young S."/>
            <person name="Zeng Q."/>
            <person name="Koehrsen M."/>
            <person name="Alvarado L."/>
            <person name="Berlin A."/>
            <person name="Chapman S.B."/>
            <person name="Chen Z."/>
            <person name="Freedman E."/>
            <person name="Gellesch M."/>
            <person name="Goldberg J."/>
            <person name="Griggs A."/>
            <person name="Gujja S."/>
            <person name="Heilman E.R."/>
            <person name="Heiman D."/>
            <person name="Hepburn T."/>
            <person name="Howarth C."/>
            <person name="Jen D."/>
            <person name="Larson L."/>
            <person name="Mehta T."/>
            <person name="Neiman D."/>
            <person name="Pearson M."/>
            <person name="Roberts A."/>
            <person name="Saif S."/>
            <person name="Shea T."/>
            <person name="Shenoy N."/>
            <person name="Sisk P."/>
            <person name="Stolte C."/>
            <person name="Sykes S."/>
            <person name="Walk T."/>
            <person name="White J."/>
            <person name="Yandava C."/>
            <person name="Haas B."/>
            <person name="Nusbaum C."/>
            <person name="Birren B."/>
        </authorList>
    </citation>
    <scope>NUCLEOTIDE SEQUENCE</scope>
    <source>
        <strain evidence="2">R3-111a-1</strain>
    </source>
</reference>
<dbReference type="AlphaFoldDB" id="J3NJ76"/>
<evidence type="ECO:0000313" key="3">
    <source>
        <dbReference type="EnsemblFungi" id="EJT81327"/>
    </source>
</evidence>
<proteinExistence type="predicted"/>
<reference evidence="3" key="4">
    <citation type="journal article" date="2015" name="G3 (Bethesda)">
        <title>Genome sequences of three phytopathogenic species of the Magnaporthaceae family of fungi.</title>
        <authorList>
            <person name="Okagaki L.H."/>
            <person name="Nunes C.C."/>
            <person name="Sailsbery J."/>
            <person name="Clay B."/>
            <person name="Brown D."/>
            <person name="John T."/>
            <person name="Oh Y."/>
            <person name="Young N."/>
            <person name="Fitzgerald M."/>
            <person name="Haas B.J."/>
            <person name="Zeng Q."/>
            <person name="Young S."/>
            <person name="Adiconis X."/>
            <person name="Fan L."/>
            <person name="Levin J.Z."/>
            <person name="Mitchell T.K."/>
            <person name="Okubara P.A."/>
            <person name="Farman M.L."/>
            <person name="Kohn L.M."/>
            <person name="Birren B."/>
            <person name="Ma L.-J."/>
            <person name="Dean R.A."/>
        </authorList>
    </citation>
    <scope>NUCLEOTIDE SEQUENCE</scope>
    <source>
        <strain evidence="3">R3-111a-1</strain>
    </source>
</reference>
<dbReference type="EMBL" id="GL385395">
    <property type="protein sequence ID" value="EJT81327.1"/>
    <property type="molecule type" value="Genomic_DNA"/>
</dbReference>
<reference evidence="2" key="3">
    <citation type="submission" date="2010-09" db="EMBL/GenBank/DDBJ databases">
        <title>Annotation of Gaeumannomyces graminis var. tritici R3-111a-1.</title>
        <authorList>
            <consortium name="The Broad Institute Genome Sequencing Platform"/>
            <person name="Ma L.-J."/>
            <person name="Dead R."/>
            <person name="Young S.K."/>
            <person name="Zeng Q."/>
            <person name="Gargeya S."/>
            <person name="Fitzgerald M."/>
            <person name="Haas B."/>
            <person name="Abouelleil A."/>
            <person name="Alvarado L."/>
            <person name="Arachchi H.M."/>
            <person name="Berlin A."/>
            <person name="Brown A."/>
            <person name="Chapman S.B."/>
            <person name="Chen Z."/>
            <person name="Dunbar C."/>
            <person name="Freedman E."/>
            <person name="Gearin G."/>
            <person name="Gellesch M."/>
            <person name="Goldberg J."/>
            <person name="Griggs A."/>
            <person name="Gujja S."/>
            <person name="Heiman D."/>
            <person name="Howarth C."/>
            <person name="Larson L."/>
            <person name="Lui A."/>
            <person name="MacDonald P.J.P."/>
            <person name="Mehta T."/>
            <person name="Montmayeur A."/>
            <person name="Murphy C."/>
            <person name="Neiman D."/>
            <person name="Pearson M."/>
            <person name="Priest M."/>
            <person name="Roberts A."/>
            <person name="Saif S."/>
            <person name="Shea T."/>
            <person name="Shenoy N."/>
            <person name="Sisk P."/>
            <person name="Stolte C."/>
            <person name="Sykes S."/>
            <person name="Yandava C."/>
            <person name="Wortman J."/>
            <person name="Nusbaum C."/>
            <person name="Birren B."/>
        </authorList>
    </citation>
    <scope>NUCLEOTIDE SEQUENCE</scope>
    <source>
        <strain evidence="2">R3-111a-1</strain>
    </source>
</reference>
<accession>J3NJ76</accession>
<dbReference type="EnsemblFungi" id="EJT81327">
    <property type="protein sequence ID" value="EJT81327"/>
    <property type="gene ID" value="GGTG_01310"/>
</dbReference>
<sequence>MAEIPLRLALRRSAPIAHKMDHALWRPQSSAPIAHTRPYVAPRRSAGSWLARVLGSRPIAGGGGGIVQLRLSRHHPPRGP</sequence>
<gene>
    <name evidence="3" type="primary">20341768</name>
    <name evidence="2" type="ORF">GGTG_01310</name>
</gene>
<dbReference type="HOGENOM" id="CLU_2589874_0_0_1"/>
<feature type="region of interest" description="Disordered" evidence="1">
    <location>
        <begin position="61"/>
        <end position="80"/>
    </location>
</feature>
<dbReference type="GeneID" id="20341768"/>
<reference evidence="3" key="5">
    <citation type="submission" date="2018-04" db="UniProtKB">
        <authorList>
            <consortium name="EnsemblFungi"/>
        </authorList>
    </citation>
    <scope>IDENTIFICATION</scope>
    <source>
        <strain evidence="3">R3-111a-1</strain>
    </source>
</reference>
<keyword evidence="4" id="KW-1185">Reference proteome</keyword>
<protein>
    <submittedName>
        <fullName evidence="2 3">Uncharacterized protein</fullName>
    </submittedName>
</protein>
<dbReference type="RefSeq" id="XP_009217336.1">
    <property type="nucleotide sequence ID" value="XM_009219072.1"/>
</dbReference>
<dbReference type="Proteomes" id="UP000006039">
    <property type="component" value="Unassembled WGS sequence"/>
</dbReference>
<name>J3NJ76_GAET3</name>
<reference evidence="4" key="1">
    <citation type="submission" date="2010-07" db="EMBL/GenBank/DDBJ databases">
        <title>The genome sequence of Gaeumannomyces graminis var. tritici strain R3-111a-1.</title>
        <authorList>
            <consortium name="The Broad Institute Genome Sequencing Platform"/>
            <person name="Ma L.-J."/>
            <person name="Dead R."/>
            <person name="Young S."/>
            <person name="Zeng Q."/>
            <person name="Koehrsen M."/>
            <person name="Alvarado L."/>
            <person name="Berlin A."/>
            <person name="Chapman S.B."/>
            <person name="Chen Z."/>
            <person name="Freedman E."/>
            <person name="Gellesch M."/>
            <person name="Goldberg J."/>
            <person name="Griggs A."/>
            <person name="Gujja S."/>
            <person name="Heilman E.R."/>
            <person name="Heiman D."/>
            <person name="Hepburn T."/>
            <person name="Howarth C."/>
            <person name="Jen D."/>
            <person name="Larson L."/>
            <person name="Mehta T."/>
            <person name="Neiman D."/>
            <person name="Pearson M."/>
            <person name="Roberts A."/>
            <person name="Saif S."/>
            <person name="Shea T."/>
            <person name="Shenoy N."/>
            <person name="Sisk P."/>
            <person name="Stolte C."/>
            <person name="Sykes S."/>
            <person name="Walk T."/>
            <person name="White J."/>
            <person name="Yandava C."/>
            <person name="Haas B."/>
            <person name="Nusbaum C."/>
            <person name="Birren B."/>
        </authorList>
    </citation>
    <scope>NUCLEOTIDE SEQUENCE [LARGE SCALE GENOMIC DNA]</scope>
    <source>
        <strain evidence="4">R3-111a-1</strain>
    </source>
</reference>
<organism evidence="2">
    <name type="scientific">Gaeumannomyces tritici (strain R3-111a-1)</name>
    <name type="common">Wheat and barley take-all root rot fungus</name>
    <name type="synonym">Gaeumannomyces graminis var. tritici</name>
    <dbReference type="NCBI Taxonomy" id="644352"/>
    <lineage>
        <taxon>Eukaryota</taxon>
        <taxon>Fungi</taxon>
        <taxon>Dikarya</taxon>
        <taxon>Ascomycota</taxon>
        <taxon>Pezizomycotina</taxon>
        <taxon>Sordariomycetes</taxon>
        <taxon>Sordariomycetidae</taxon>
        <taxon>Magnaporthales</taxon>
        <taxon>Magnaporthaceae</taxon>
        <taxon>Gaeumannomyces</taxon>
    </lineage>
</organism>
<feature type="compositionally biased region" description="Basic residues" evidence="1">
    <location>
        <begin position="71"/>
        <end position="80"/>
    </location>
</feature>